<proteinExistence type="predicted"/>
<evidence type="ECO:0000313" key="1">
    <source>
        <dbReference type="EMBL" id="PWL55778.1"/>
    </source>
</evidence>
<gene>
    <name evidence="1" type="ORF">DBY38_00350</name>
</gene>
<dbReference type="AlphaFoldDB" id="A0A316MDA0"/>
<name>A0A316MDA0_9CLOT</name>
<evidence type="ECO:0000313" key="2">
    <source>
        <dbReference type="Proteomes" id="UP000246114"/>
    </source>
</evidence>
<dbReference type="Proteomes" id="UP000246114">
    <property type="component" value="Unassembled WGS sequence"/>
</dbReference>
<dbReference type="Pfam" id="PF10050">
    <property type="entry name" value="DUF2284"/>
    <property type="match status" value="1"/>
</dbReference>
<protein>
    <recommendedName>
        <fullName evidence="3">Metal-binding protein</fullName>
    </recommendedName>
</protein>
<dbReference type="EMBL" id="QAMZ01000003">
    <property type="protein sequence ID" value="PWL55778.1"/>
    <property type="molecule type" value="Genomic_DNA"/>
</dbReference>
<dbReference type="InterPro" id="IPR019271">
    <property type="entry name" value="DUF2284_metal-binding"/>
</dbReference>
<accession>A0A316MDA0</accession>
<reference evidence="1 2" key="1">
    <citation type="submission" date="2018-03" db="EMBL/GenBank/DDBJ databases">
        <title>The uncultured portion of the human microbiome is neutrally assembled.</title>
        <authorList>
            <person name="Jeraldo P."/>
            <person name="Boardman L."/>
            <person name="White B.A."/>
            <person name="Nelson H."/>
            <person name="Goldenfeld N."/>
            <person name="Chia N."/>
        </authorList>
    </citation>
    <scope>NUCLEOTIDE SEQUENCE [LARGE SCALE GENOMIC DNA]</scope>
    <source>
        <strain evidence="1">CIM:MAG 903</strain>
    </source>
</reference>
<organism evidence="1 2">
    <name type="scientific">Clostridium cadaveris</name>
    <dbReference type="NCBI Taxonomy" id="1529"/>
    <lineage>
        <taxon>Bacteria</taxon>
        <taxon>Bacillati</taxon>
        <taxon>Bacillota</taxon>
        <taxon>Clostridia</taxon>
        <taxon>Eubacteriales</taxon>
        <taxon>Clostridiaceae</taxon>
        <taxon>Clostridium</taxon>
    </lineage>
</organism>
<evidence type="ECO:0008006" key="3">
    <source>
        <dbReference type="Google" id="ProtNLM"/>
    </source>
</evidence>
<sequence length="210" mass="24153">MIENIYYTIKSITTNDLMQYYNPKLINKYCESCNKYSKVWTCPPLPFIDKDFLLKYKYCHIISGKVLINSLDDNEINLLVNRSFKKYSDISISKDNFSNIFNGIYYAFRETNDEKILKLEDTFKNTLALVSGRCLICSNCTRVNNMPCIHPNKLRYSLESLGLDVSSIMENVLGEKLQWSNEKNPEYVTGVSALLSNSPISQSAIKDALM</sequence>
<comment type="caution">
    <text evidence="1">The sequence shown here is derived from an EMBL/GenBank/DDBJ whole genome shotgun (WGS) entry which is preliminary data.</text>
</comment>